<dbReference type="PANTHER" id="PTHR38043:SF1">
    <property type="entry name" value="PROTEIN HEMX"/>
    <property type="match status" value="1"/>
</dbReference>
<dbReference type="GO" id="GO:0032259">
    <property type="term" value="P:methylation"/>
    <property type="evidence" value="ECO:0007669"/>
    <property type="project" value="UniProtKB-KW"/>
</dbReference>
<evidence type="ECO:0000313" key="2">
    <source>
        <dbReference type="EMBL" id="SME94127.1"/>
    </source>
</evidence>
<dbReference type="STRING" id="1123014.SAMN02745746_00226"/>
<name>A0A1Y6B647_9NEIS</name>
<sequence>MNEIQTAEIGKPAVKKSFPLALLVALAALGLSGWQLYSTQQELAATRQELARRLAESGGSAKETRVLVDQALATVRASDGKLAMLEARVNESAGQFATLNGMYQELTKNRSDWLLSEVEHTLAIASQQLQLAGNVPAALQALEMVDARLARFDQPQLITVKKAVATDLEKLKALPYLDTVGLTVKIDRLLLAADTLPLVVGHHRLGSAKDGLIQPAKPAADAPFWERLLADITGSLGELVRIRRMDKPEALLLSPEQSFFLRENLKLRLLDARLALTQRDGQTFNSDVEAAKSYVERYYDGDAAVTKSWLSLLAELKGAPLDVTLPDLSASLKVVREAQGSAGGTP</sequence>
<dbReference type="Pfam" id="PF04375">
    <property type="entry name" value="HemX"/>
    <property type="match status" value="1"/>
</dbReference>
<keyword evidence="1" id="KW-1133">Transmembrane helix</keyword>
<feature type="transmembrane region" description="Helical" evidence="1">
    <location>
        <begin position="20"/>
        <end position="37"/>
    </location>
</feature>
<proteinExistence type="predicted"/>
<keyword evidence="2" id="KW-0808">Transferase</keyword>
<protein>
    <submittedName>
        <fullName evidence="2">Uroporphyrin-3 C-methyltransferase</fullName>
    </submittedName>
</protein>
<dbReference type="GO" id="GO:0008168">
    <property type="term" value="F:methyltransferase activity"/>
    <property type="evidence" value="ECO:0007669"/>
    <property type="project" value="UniProtKB-KW"/>
</dbReference>
<dbReference type="RefSeq" id="WP_085274613.1">
    <property type="nucleotide sequence ID" value="NZ_FXAG01000001.1"/>
</dbReference>
<dbReference type="PANTHER" id="PTHR38043">
    <property type="entry name" value="PROTEIN HEMX"/>
    <property type="match status" value="1"/>
</dbReference>
<reference evidence="3" key="1">
    <citation type="submission" date="2017-04" db="EMBL/GenBank/DDBJ databases">
        <authorList>
            <person name="Varghese N."/>
            <person name="Submissions S."/>
        </authorList>
    </citation>
    <scope>NUCLEOTIDE SEQUENCE [LARGE SCALE GENOMIC DNA]</scope>
    <source>
        <strain evidence="3">DSM 22618</strain>
    </source>
</reference>
<keyword evidence="1" id="KW-0472">Membrane</keyword>
<accession>A0A1Y6B647</accession>
<evidence type="ECO:0000313" key="3">
    <source>
        <dbReference type="Proteomes" id="UP000192920"/>
    </source>
</evidence>
<keyword evidence="3" id="KW-1185">Reference proteome</keyword>
<dbReference type="InterPro" id="IPR007470">
    <property type="entry name" value="HemX"/>
</dbReference>
<gene>
    <name evidence="2" type="ORF">SAMN02745746_00226</name>
</gene>
<keyword evidence="1" id="KW-0812">Transmembrane</keyword>
<dbReference type="EMBL" id="FXAG01000001">
    <property type="protein sequence ID" value="SME94127.1"/>
    <property type="molecule type" value="Genomic_DNA"/>
</dbReference>
<organism evidence="2 3">
    <name type="scientific">Pseudogulbenkiania subflava DSM 22618</name>
    <dbReference type="NCBI Taxonomy" id="1123014"/>
    <lineage>
        <taxon>Bacteria</taxon>
        <taxon>Pseudomonadati</taxon>
        <taxon>Pseudomonadota</taxon>
        <taxon>Betaproteobacteria</taxon>
        <taxon>Neisseriales</taxon>
        <taxon>Chromobacteriaceae</taxon>
        <taxon>Pseudogulbenkiania</taxon>
    </lineage>
</organism>
<dbReference type="AlphaFoldDB" id="A0A1Y6B647"/>
<evidence type="ECO:0000256" key="1">
    <source>
        <dbReference type="SAM" id="Phobius"/>
    </source>
</evidence>
<keyword evidence="2" id="KW-0489">Methyltransferase</keyword>
<dbReference type="Proteomes" id="UP000192920">
    <property type="component" value="Unassembled WGS sequence"/>
</dbReference>